<comment type="pathway">
    <text evidence="2">Carbohydrate metabolism; hexose metabolism.</text>
</comment>
<proteinExistence type="inferred from homology"/>
<evidence type="ECO:0000256" key="1">
    <source>
        <dbReference type="ARBA" id="ARBA00004888"/>
    </source>
</evidence>
<dbReference type="Pfam" id="PF03727">
    <property type="entry name" value="Hexokinase_2"/>
    <property type="match status" value="1"/>
</dbReference>
<name>A0A8S2X7I8_9BILA</name>
<dbReference type="GO" id="GO:0008865">
    <property type="term" value="F:fructokinase activity"/>
    <property type="evidence" value="ECO:0007669"/>
    <property type="project" value="TreeGrafter"/>
</dbReference>
<dbReference type="EMBL" id="CAJOBH010073344">
    <property type="protein sequence ID" value="CAF4482384.1"/>
    <property type="molecule type" value="Genomic_DNA"/>
</dbReference>
<comment type="pathway">
    <text evidence="1">Carbohydrate degradation; glycolysis; D-glyceraldehyde 3-phosphate and glycerone phosphate from D-glucose: step 1/4.</text>
</comment>
<evidence type="ECO:0000256" key="2">
    <source>
        <dbReference type="ARBA" id="ARBA00005028"/>
    </source>
</evidence>
<dbReference type="AlphaFoldDB" id="A0A8S2X7I8"/>
<comment type="similarity">
    <text evidence="5">Belongs to the hexokinase family.</text>
</comment>
<dbReference type="Proteomes" id="UP000681967">
    <property type="component" value="Unassembled WGS sequence"/>
</dbReference>
<reference evidence="7" key="1">
    <citation type="submission" date="2021-02" db="EMBL/GenBank/DDBJ databases">
        <authorList>
            <person name="Nowell W R."/>
        </authorList>
    </citation>
    <scope>NUCLEOTIDE SEQUENCE</scope>
</reference>
<evidence type="ECO:0000313" key="9">
    <source>
        <dbReference type="Proteomes" id="UP000681967"/>
    </source>
</evidence>
<dbReference type="InterPro" id="IPR043129">
    <property type="entry name" value="ATPase_NBD"/>
</dbReference>
<dbReference type="GO" id="GO:0004340">
    <property type="term" value="F:glucokinase activity"/>
    <property type="evidence" value="ECO:0007669"/>
    <property type="project" value="TreeGrafter"/>
</dbReference>
<comment type="caution">
    <text evidence="7">The sequence shown here is derived from an EMBL/GenBank/DDBJ whole genome shotgun (WGS) entry which is preliminary data.</text>
</comment>
<keyword evidence="5" id="KW-0547">Nucleotide-binding</keyword>
<dbReference type="PANTHER" id="PTHR19443:SF16">
    <property type="entry name" value="HEXOKINASE TYPE 1-RELATED"/>
    <property type="match status" value="1"/>
</dbReference>
<evidence type="ECO:0000256" key="5">
    <source>
        <dbReference type="RuleBase" id="RU362007"/>
    </source>
</evidence>
<feature type="domain" description="Hexokinase C-terminal" evidence="6">
    <location>
        <begin position="5"/>
        <end position="75"/>
    </location>
</feature>
<dbReference type="GO" id="GO:0006096">
    <property type="term" value="P:glycolytic process"/>
    <property type="evidence" value="ECO:0007669"/>
    <property type="project" value="UniProtKB-KW"/>
</dbReference>
<dbReference type="EMBL" id="CAJOBI010184452">
    <property type="protein sequence ID" value="CAF4938669.1"/>
    <property type="molecule type" value="Genomic_DNA"/>
</dbReference>
<keyword evidence="5" id="KW-0067">ATP-binding</keyword>
<evidence type="ECO:0000313" key="8">
    <source>
        <dbReference type="EMBL" id="CAF4938669.1"/>
    </source>
</evidence>
<feature type="non-terminal residue" evidence="7">
    <location>
        <position position="81"/>
    </location>
</feature>
<keyword evidence="5" id="KW-0418">Kinase</keyword>
<dbReference type="GO" id="GO:0005829">
    <property type="term" value="C:cytosol"/>
    <property type="evidence" value="ECO:0007669"/>
    <property type="project" value="TreeGrafter"/>
</dbReference>
<dbReference type="Gene3D" id="3.40.367.20">
    <property type="match status" value="1"/>
</dbReference>
<dbReference type="SUPFAM" id="SSF53067">
    <property type="entry name" value="Actin-like ATPase domain"/>
    <property type="match status" value="1"/>
</dbReference>
<dbReference type="PANTHER" id="PTHR19443">
    <property type="entry name" value="HEXOKINASE"/>
    <property type="match status" value="1"/>
</dbReference>
<dbReference type="GO" id="GO:0005524">
    <property type="term" value="F:ATP binding"/>
    <property type="evidence" value="ECO:0007669"/>
    <property type="project" value="UniProtKB-UniRule"/>
</dbReference>
<evidence type="ECO:0000256" key="4">
    <source>
        <dbReference type="ARBA" id="ARBA00044613"/>
    </source>
</evidence>
<dbReference type="GO" id="GO:0005739">
    <property type="term" value="C:mitochondrion"/>
    <property type="evidence" value="ECO:0007669"/>
    <property type="project" value="TreeGrafter"/>
</dbReference>
<dbReference type="GO" id="GO:0001678">
    <property type="term" value="P:intracellular glucose homeostasis"/>
    <property type="evidence" value="ECO:0007669"/>
    <property type="project" value="InterPro"/>
</dbReference>
<dbReference type="EC" id="2.7.1.-" evidence="5"/>
<evidence type="ECO:0000256" key="3">
    <source>
        <dbReference type="ARBA" id="ARBA00023152"/>
    </source>
</evidence>
<feature type="non-terminal residue" evidence="7">
    <location>
        <position position="1"/>
    </location>
</feature>
<dbReference type="GO" id="GO:0005536">
    <property type="term" value="F:D-glucose binding"/>
    <property type="evidence" value="ECO:0007669"/>
    <property type="project" value="InterPro"/>
</dbReference>
<sequence length="81" mass="9162">PATAIGLILGTGTNACYIEQLDKVGTWKGDYDEPKQVIINMEWGAFGDNHRLDFIRTRYDEEVDLSSTNPGRQTYKLVLKN</sequence>
<evidence type="ECO:0000313" key="7">
    <source>
        <dbReference type="EMBL" id="CAF4482384.1"/>
    </source>
</evidence>
<dbReference type="PROSITE" id="PS51748">
    <property type="entry name" value="HEXOKINASE_2"/>
    <property type="match status" value="1"/>
</dbReference>
<dbReference type="Proteomes" id="UP000676336">
    <property type="component" value="Unassembled WGS sequence"/>
</dbReference>
<accession>A0A8S2X7I8</accession>
<comment type="catalytic activity">
    <reaction evidence="4">
        <text>a D-hexose + ATP = a D-hexose 6-phosphate + ADP + H(+)</text>
        <dbReference type="Rhea" id="RHEA:22740"/>
        <dbReference type="ChEBI" id="CHEBI:4194"/>
        <dbReference type="ChEBI" id="CHEBI:15378"/>
        <dbReference type="ChEBI" id="CHEBI:30616"/>
        <dbReference type="ChEBI" id="CHEBI:229467"/>
        <dbReference type="ChEBI" id="CHEBI:456216"/>
        <dbReference type="EC" id="2.7.1.1"/>
    </reaction>
    <physiologicalReaction direction="left-to-right" evidence="4">
        <dbReference type="Rhea" id="RHEA:22741"/>
    </physiologicalReaction>
</comment>
<gene>
    <name evidence="7" type="ORF">BYL167_LOCUS35194</name>
    <name evidence="8" type="ORF">SMN809_LOCUS53532</name>
</gene>
<dbReference type="InterPro" id="IPR022673">
    <property type="entry name" value="Hexokinase_C"/>
</dbReference>
<dbReference type="InterPro" id="IPR001312">
    <property type="entry name" value="Hexokinase"/>
</dbReference>
<dbReference type="GO" id="GO:0006006">
    <property type="term" value="P:glucose metabolic process"/>
    <property type="evidence" value="ECO:0007669"/>
    <property type="project" value="TreeGrafter"/>
</dbReference>
<keyword evidence="3 5" id="KW-0324">Glycolysis</keyword>
<keyword evidence="5" id="KW-0808">Transferase</keyword>
<evidence type="ECO:0000259" key="6">
    <source>
        <dbReference type="Pfam" id="PF03727"/>
    </source>
</evidence>
<protein>
    <recommendedName>
        <fullName evidence="5">Phosphotransferase</fullName>
        <ecNumber evidence="5">2.7.1.-</ecNumber>
    </recommendedName>
</protein>
<organism evidence="7 9">
    <name type="scientific">Rotaria magnacalcarata</name>
    <dbReference type="NCBI Taxonomy" id="392030"/>
    <lineage>
        <taxon>Eukaryota</taxon>
        <taxon>Metazoa</taxon>
        <taxon>Spiralia</taxon>
        <taxon>Gnathifera</taxon>
        <taxon>Rotifera</taxon>
        <taxon>Eurotatoria</taxon>
        <taxon>Bdelloidea</taxon>
        <taxon>Philodinida</taxon>
        <taxon>Philodinidae</taxon>
        <taxon>Rotaria</taxon>
    </lineage>
</organism>